<keyword evidence="10" id="KW-0325">Glycoprotein</keyword>
<keyword evidence="16" id="KW-1185">Reference proteome</keyword>
<dbReference type="SMART" id="SM00382">
    <property type="entry name" value="AAA"/>
    <property type="match status" value="2"/>
</dbReference>
<dbReference type="Pfam" id="PF00664">
    <property type="entry name" value="ABC_membrane"/>
    <property type="match status" value="2"/>
</dbReference>
<evidence type="ECO:0000313" key="15">
    <source>
        <dbReference type="EMBL" id="EDQ90078.1"/>
    </source>
</evidence>
<dbReference type="PANTHER" id="PTHR24223">
    <property type="entry name" value="ATP-BINDING CASSETTE SUB-FAMILY C"/>
    <property type="match status" value="1"/>
</dbReference>
<evidence type="ECO:0000256" key="5">
    <source>
        <dbReference type="ARBA" id="ARBA00022737"/>
    </source>
</evidence>
<keyword evidence="7" id="KW-0067">ATP-binding</keyword>
<dbReference type="InterPro" id="IPR003439">
    <property type="entry name" value="ABC_transporter-like_ATP-bd"/>
</dbReference>
<dbReference type="InterPro" id="IPR017871">
    <property type="entry name" value="ABC_transporter-like_CS"/>
</dbReference>
<dbReference type="FunFam" id="3.40.50.300:FF:000163">
    <property type="entry name" value="Multidrug resistance-associated protein member 4"/>
    <property type="match status" value="1"/>
</dbReference>
<feature type="non-terminal residue" evidence="15">
    <location>
        <position position="1"/>
    </location>
</feature>
<dbReference type="GO" id="GO:0140359">
    <property type="term" value="F:ABC-type transporter activity"/>
    <property type="evidence" value="ECO:0000318"/>
    <property type="project" value="GO_Central"/>
</dbReference>
<feature type="domain" description="ABC transporter" evidence="13">
    <location>
        <begin position="1056"/>
        <end position="1291"/>
    </location>
</feature>
<comment type="similarity">
    <text evidence="2">Belongs to the ABC transporter superfamily. ABCC family. Conjugate transporter (TC 3.A.1.208) subfamily.</text>
</comment>
<evidence type="ECO:0000256" key="11">
    <source>
        <dbReference type="SAM" id="MobiDB-lite"/>
    </source>
</evidence>
<dbReference type="PROSITE" id="PS00211">
    <property type="entry name" value="ABC_TRANSPORTER_1"/>
    <property type="match status" value="2"/>
</dbReference>
<dbReference type="eggNOG" id="KOG0054">
    <property type="taxonomic scope" value="Eukaryota"/>
</dbReference>
<dbReference type="GO" id="GO:0012505">
    <property type="term" value="C:endomembrane system"/>
    <property type="evidence" value="ECO:0007669"/>
    <property type="project" value="UniProtKB-SubCell"/>
</dbReference>
<keyword evidence="6" id="KW-0547">Nucleotide-binding</keyword>
<dbReference type="InParanoid" id="A9UWP0"/>
<dbReference type="STRING" id="81824.A9UWP0"/>
<feature type="region of interest" description="Disordered" evidence="11">
    <location>
        <begin position="660"/>
        <end position="697"/>
    </location>
</feature>
<dbReference type="InterPro" id="IPR036640">
    <property type="entry name" value="ABC1_TM_sf"/>
</dbReference>
<evidence type="ECO:0000256" key="6">
    <source>
        <dbReference type="ARBA" id="ARBA00022741"/>
    </source>
</evidence>
<evidence type="ECO:0000256" key="4">
    <source>
        <dbReference type="ARBA" id="ARBA00022692"/>
    </source>
</evidence>
<dbReference type="GO" id="GO:0055085">
    <property type="term" value="P:transmembrane transport"/>
    <property type="evidence" value="ECO:0000318"/>
    <property type="project" value="GO_Central"/>
</dbReference>
<feature type="transmembrane region" description="Helical" evidence="12">
    <location>
        <begin position="720"/>
        <end position="740"/>
    </location>
</feature>
<feature type="transmembrane region" description="Helical" evidence="12">
    <location>
        <begin position="861"/>
        <end position="891"/>
    </location>
</feature>
<comment type="subcellular location">
    <subcellularLocation>
        <location evidence="1">Endomembrane system</location>
        <topology evidence="1">Multi-pass membrane protein</topology>
    </subcellularLocation>
</comment>
<evidence type="ECO:0000259" key="13">
    <source>
        <dbReference type="PROSITE" id="PS50893"/>
    </source>
</evidence>
<dbReference type="InterPro" id="IPR003593">
    <property type="entry name" value="AAA+_ATPase"/>
</dbReference>
<keyword evidence="3" id="KW-0813">Transport</keyword>
<gene>
    <name evidence="15" type="ORF">MONBRDRAFT_82</name>
</gene>
<dbReference type="CDD" id="cd03250">
    <property type="entry name" value="ABCC_MRP_domain1"/>
    <property type="match status" value="1"/>
</dbReference>
<proteinExistence type="inferred from homology"/>
<keyword evidence="8 12" id="KW-1133">Transmembrane helix</keyword>
<organism evidence="15 16">
    <name type="scientific">Monosiga brevicollis</name>
    <name type="common">Choanoflagellate</name>
    <dbReference type="NCBI Taxonomy" id="81824"/>
    <lineage>
        <taxon>Eukaryota</taxon>
        <taxon>Choanoflagellata</taxon>
        <taxon>Craspedida</taxon>
        <taxon>Salpingoecidae</taxon>
        <taxon>Monosiga</taxon>
    </lineage>
</organism>
<dbReference type="InterPro" id="IPR050173">
    <property type="entry name" value="ABC_transporter_C-like"/>
</dbReference>
<keyword evidence="4 12" id="KW-0812">Transmembrane</keyword>
<dbReference type="FunFam" id="3.40.50.300:FF:000997">
    <property type="entry name" value="Multidrug resistance-associated protein 1"/>
    <property type="match status" value="1"/>
</dbReference>
<dbReference type="InterPro" id="IPR027417">
    <property type="entry name" value="P-loop_NTPase"/>
</dbReference>
<dbReference type="KEGG" id="mbr:MONBRDRAFT_82"/>
<keyword evidence="5" id="KW-0677">Repeat</keyword>
<dbReference type="RefSeq" id="XP_001744845.1">
    <property type="nucleotide sequence ID" value="XM_001744793.1"/>
</dbReference>
<dbReference type="GO" id="GO:0005524">
    <property type="term" value="F:ATP binding"/>
    <property type="evidence" value="ECO:0007669"/>
    <property type="project" value="UniProtKB-KW"/>
</dbReference>
<evidence type="ECO:0000256" key="12">
    <source>
        <dbReference type="SAM" id="Phobius"/>
    </source>
</evidence>
<keyword evidence="9 12" id="KW-0472">Membrane</keyword>
<feature type="compositionally biased region" description="Basic and acidic residues" evidence="11">
    <location>
        <begin position="679"/>
        <end position="695"/>
    </location>
</feature>
<dbReference type="GO" id="GO:0016020">
    <property type="term" value="C:membrane"/>
    <property type="evidence" value="ECO:0000318"/>
    <property type="project" value="GO_Central"/>
</dbReference>
<dbReference type="FunFam" id="1.20.1560.10:FF:000015">
    <property type="entry name" value="multidrug resistance-associated protein 5 isoform X1"/>
    <property type="match status" value="1"/>
</dbReference>
<dbReference type="PROSITE" id="PS50929">
    <property type="entry name" value="ABC_TM1F"/>
    <property type="match status" value="2"/>
</dbReference>
<feature type="transmembrane region" description="Helical" evidence="12">
    <location>
        <begin position="176"/>
        <end position="199"/>
    </location>
</feature>
<dbReference type="SUPFAM" id="SSF52540">
    <property type="entry name" value="P-loop containing nucleoside triphosphate hydrolases"/>
    <property type="match status" value="2"/>
</dbReference>
<accession>A9UWP0</accession>
<dbReference type="CDD" id="cd18592">
    <property type="entry name" value="ABC_6TM_MRP5_8_9_D1"/>
    <property type="match status" value="1"/>
</dbReference>
<feature type="transmembrane region" description="Helical" evidence="12">
    <location>
        <begin position="779"/>
        <end position="798"/>
    </location>
</feature>
<feature type="domain" description="ABC transmembrane type-1" evidence="14">
    <location>
        <begin position="68"/>
        <end position="348"/>
    </location>
</feature>
<evidence type="ECO:0000256" key="1">
    <source>
        <dbReference type="ARBA" id="ARBA00004127"/>
    </source>
</evidence>
<feature type="domain" description="ABC transporter" evidence="13">
    <location>
        <begin position="417"/>
        <end position="646"/>
    </location>
</feature>
<dbReference type="FunCoup" id="A9UWP0">
    <property type="interactions" value="254"/>
</dbReference>
<feature type="transmembrane region" description="Helical" evidence="12">
    <location>
        <begin position="67"/>
        <end position="88"/>
    </location>
</feature>
<reference evidence="15 16" key="1">
    <citation type="journal article" date="2008" name="Nature">
        <title>The genome of the choanoflagellate Monosiga brevicollis and the origin of metazoans.</title>
        <authorList>
            <consortium name="JGI Sequencing"/>
            <person name="King N."/>
            <person name="Westbrook M.J."/>
            <person name="Young S.L."/>
            <person name="Kuo A."/>
            <person name="Abedin M."/>
            <person name="Chapman J."/>
            <person name="Fairclough S."/>
            <person name="Hellsten U."/>
            <person name="Isogai Y."/>
            <person name="Letunic I."/>
            <person name="Marr M."/>
            <person name="Pincus D."/>
            <person name="Putnam N."/>
            <person name="Rokas A."/>
            <person name="Wright K.J."/>
            <person name="Zuzow R."/>
            <person name="Dirks W."/>
            <person name="Good M."/>
            <person name="Goodstein D."/>
            <person name="Lemons D."/>
            <person name="Li W."/>
            <person name="Lyons J.B."/>
            <person name="Morris A."/>
            <person name="Nichols S."/>
            <person name="Richter D.J."/>
            <person name="Salamov A."/>
            <person name="Bork P."/>
            <person name="Lim W.A."/>
            <person name="Manning G."/>
            <person name="Miller W.T."/>
            <person name="McGinnis W."/>
            <person name="Shapiro H."/>
            <person name="Tjian R."/>
            <person name="Grigoriev I.V."/>
            <person name="Rokhsar D."/>
        </authorList>
    </citation>
    <scope>NUCLEOTIDE SEQUENCE [LARGE SCALE GENOMIC DNA]</scope>
    <source>
        <strain evidence="16">MX1 / ATCC 50154</strain>
    </source>
</reference>
<dbReference type="CDD" id="cd03244">
    <property type="entry name" value="ABCC_MRP_domain2"/>
    <property type="match status" value="1"/>
</dbReference>
<protein>
    <submittedName>
        <fullName evidence="15">Uncharacterized protein</fullName>
    </submittedName>
</protein>
<evidence type="ECO:0000256" key="9">
    <source>
        <dbReference type="ARBA" id="ARBA00023136"/>
    </source>
</evidence>
<dbReference type="Proteomes" id="UP000001357">
    <property type="component" value="Unassembled WGS sequence"/>
</dbReference>
<dbReference type="InterPro" id="IPR011527">
    <property type="entry name" value="ABC1_TM_dom"/>
</dbReference>
<dbReference type="Gene3D" id="3.40.50.300">
    <property type="entry name" value="P-loop containing nucleotide triphosphate hydrolases"/>
    <property type="match status" value="2"/>
</dbReference>
<evidence type="ECO:0000256" key="10">
    <source>
        <dbReference type="ARBA" id="ARBA00023180"/>
    </source>
</evidence>
<feature type="non-terminal residue" evidence="15">
    <location>
        <position position="1291"/>
    </location>
</feature>
<evidence type="ECO:0000313" key="16">
    <source>
        <dbReference type="Proteomes" id="UP000001357"/>
    </source>
</evidence>
<sequence>FGWVTPLVKLGHRTVLNLADLLPLGTAMTTAHTIHHFHEAWEKEVRDRGPEAASPARVIYQLHKGKMWLTFFLMLCWLLFFMLSPIFFMRELTDYMSANSDKTVGYGVFLAIGYVICEALRSLFAHQYWCVQTTIGTGLRSMMYGAVYHKAIQLRDLSGYSVGELVNLSSSDGQRLFDASTMTCFIGTSLLMTIVVVVVTSLYVGPFAILGCSIYVFMIPLQSIVAKYSGTLRRRGVVLTDQRIRLMSELLNSMKLVKMYAWEKPFTERIAAIREQERGVLTIAAYIQSGLASIVPVAPVCAGVLTFSLTAATGGDVSASDAFATLALFNLMRFSFATVPRAVRALSETMVGLQRLKRFLLLENRQIRFPAPLKSSNVIEISNATVAWTAVTHTPTTGDPKKKGGLARSHAFRCHKVKRRRARKSANSEAALPEPQDIPVLFDINLHVPRGQLIGVCGGVGSGKSSLLSAIIGQMKVQSGQIRCGDRIAYVSQQAWIQFMSLKENILFGEDFDEEKYKHALHVACLEPDLEALPGGDATEIGERGINLSGGQKQRVSLARAVYSDCDIYLLDDPLSAVDANVGRHIFEKCLRGSLRGKTVVFVTHQLQFLPQCDRVIYMEGGRVAQDGTYAELIAEGAGAKRERRSTLGQLVRNLVEERQQNGKVGSDAPSIKTIAEAEDTKSTKEEPSEPKKDGQQLVQAELREKGAVNLSTYSKYARASGGMAVAIFVLFLFILAVALKNASDIFLSWWLGQGDGDDTNAADPGNISDNDNVDTYSLIYGMSAVALLLVTAFRAFLYNQRVLAASTHLHSQASPCIMQAPMAFFDSTPTGRILNRFAKDLDDVDVQLPAVLEQLLQNMFLIIFSLGVVAYVVPWFLIPLVPIMCFYVYLVRYFRPTQRETKRLDNISRSPLFSHLTATLQGLPTLHAFAKERPFLRELCLRLDENTMAFYSFWYSSRWFAYRLDFVTIMLTASVAVLMLILRNDIDPELAGLGLLYVSSLGGMFQFTTRLTAETEARFTAVERITGYITDLPSEAPAQRPEDPPANVWPSAGGITFRDVFVRYRPDLPPVLRNISFDIKPCEKIGIAGRTGCGKSTLMLVLYRLLELESGSIEIDGRSIAELGLHTLRSKLAIIPQDPTMFVGTVRSNLDPFDEATDEALWDALEKAHLKQTIQALPSGLMSPVVENGENFSVGERQLLCLARALLRDSRILLLDEATSSADAKTDQAIQDTIEREFSGKRTLLIIAHRLDTIVDADRIMVLDDGELMEFDSPETLLANSSSRFAQLVA</sequence>
<dbReference type="PROSITE" id="PS50893">
    <property type="entry name" value="ABC_TRANSPORTER_2"/>
    <property type="match status" value="2"/>
</dbReference>
<dbReference type="Pfam" id="PF00005">
    <property type="entry name" value="ABC_tran"/>
    <property type="match status" value="2"/>
</dbReference>
<evidence type="ECO:0000256" key="3">
    <source>
        <dbReference type="ARBA" id="ARBA00022448"/>
    </source>
</evidence>
<dbReference type="EMBL" id="CH991548">
    <property type="protein sequence ID" value="EDQ90078.1"/>
    <property type="molecule type" value="Genomic_DNA"/>
</dbReference>
<dbReference type="GeneID" id="5890349"/>
<dbReference type="OMA" id="ACAQWFH"/>
<feature type="transmembrane region" description="Helical" evidence="12">
    <location>
        <begin position="961"/>
        <end position="983"/>
    </location>
</feature>
<evidence type="ECO:0000256" key="8">
    <source>
        <dbReference type="ARBA" id="ARBA00022989"/>
    </source>
</evidence>
<dbReference type="GO" id="GO:0016887">
    <property type="term" value="F:ATP hydrolysis activity"/>
    <property type="evidence" value="ECO:0007669"/>
    <property type="project" value="InterPro"/>
</dbReference>
<dbReference type="Gene3D" id="1.20.1560.10">
    <property type="entry name" value="ABC transporter type 1, transmembrane domain"/>
    <property type="match status" value="2"/>
</dbReference>
<dbReference type="PANTHER" id="PTHR24223:SF447">
    <property type="entry name" value="MULTIDRUG RESISTANCE-ASSOCIATED PROTEIN 5"/>
    <property type="match status" value="1"/>
</dbReference>
<evidence type="ECO:0000259" key="14">
    <source>
        <dbReference type="PROSITE" id="PS50929"/>
    </source>
</evidence>
<feature type="transmembrane region" description="Helical" evidence="12">
    <location>
        <begin position="103"/>
        <end position="124"/>
    </location>
</feature>
<dbReference type="CDD" id="cd18599">
    <property type="entry name" value="ABC_6TM_MRP5_8_9_D2"/>
    <property type="match status" value="1"/>
</dbReference>
<dbReference type="SUPFAM" id="SSF90123">
    <property type="entry name" value="ABC transporter transmembrane region"/>
    <property type="match status" value="2"/>
</dbReference>
<evidence type="ECO:0000256" key="7">
    <source>
        <dbReference type="ARBA" id="ARBA00022840"/>
    </source>
</evidence>
<evidence type="ECO:0000256" key="2">
    <source>
        <dbReference type="ARBA" id="ARBA00009726"/>
    </source>
</evidence>
<feature type="domain" description="ABC transmembrane type-1" evidence="14">
    <location>
        <begin position="728"/>
        <end position="1018"/>
    </location>
</feature>
<name>A9UWP0_MONBE</name>
<dbReference type="FunFam" id="1.20.1560.10:FF:000162">
    <property type="entry name" value="Predicted protein"/>
    <property type="match status" value="1"/>
</dbReference>